<dbReference type="Gene3D" id="3.30.1150.10">
    <property type="match status" value="1"/>
</dbReference>
<dbReference type="InterPro" id="IPR037682">
    <property type="entry name" value="TonB_C"/>
</dbReference>
<evidence type="ECO:0000256" key="10">
    <source>
        <dbReference type="SAM" id="MobiDB-lite"/>
    </source>
</evidence>
<dbReference type="STRING" id="1150600.ADIARSV_3713"/>
<evidence type="ECO:0000256" key="8">
    <source>
        <dbReference type="ARBA" id="ARBA00022989"/>
    </source>
</evidence>
<dbReference type="GO" id="GO:0015031">
    <property type="term" value="P:protein transport"/>
    <property type="evidence" value="ECO:0007669"/>
    <property type="project" value="UniProtKB-KW"/>
</dbReference>
<comment type="similarity">
    <text evidence="2">Belongs to the TonB family.</text>
</comment>
<feature type="domain" description="TonB C-terminal" evidence="12">
    <location>
        <begin position="184"/>
        <end position="276"/>
    </location>
</feature>
<dbReference type="GO" id="GO:0031992">
    <property type="term" value="F:energy transducer activity"/>
    <property type="evidence" value="ECO:0007669"/>
    <property type="project" value="InterPro"/>
</dbReference>
<reference evidence="13 14" key="1">
    <citation type="journal article" date="2013" name="Genome Announc.">
        <title>Draft Genome Sequence of Arcticibacter svalbardensis Strain MN12-7T, a Member of the Family Sphingobacteriaceae Isolated from an Arctic Soil Sample.</title>
        <authorList>
            <person name="Shivaji S."/>
            <person name="Ara S."/>
            <person name="Prasad S."/>
            <person name="Manasa B.P."/>
            <person name="Begum Z."/>
            <person name="Singh A."/>
            <person name="Kumar Pinnaka A."/>
        </authorList>
    </citation>
    <scope>NUCLEOTIDE SEQUENCE [LARGE SCALE GENOMIC DNA]</scope>
    <source>
        <strain evidence="13 14">MN12-7</strain>
    </source>
</reference>
<dbReference type="GO" id="GO:0030288">
    <property type="term" value="C:outer membrane-bounded periplasmic space"/>
    <property type="evidence" value="ECO:0007669"/>
    <property type="project" value="InterPro"/>
</dbReference>
<dbReference type="InterPro" id="IPR051045">
    <property type="entry name" value="TonB-dependent_transducer"/>
</dbReference>
<evidence type="ECO:0000256" key="6">
    <source>
        <dbReference type="ARBA" id="ARBA00022692"/>
    </source>
</evidence>
<comment type="caution">
    <text evidence="13">The sequence shown here is derived from an EMBL/GenBank/DDBJ whole genome shotgun (WGS) entry which is preliminary data.</text>
</comment>
<dbReference type="Pfam" id="PF03544">
    <property type="entry name" value="TonB_C"/>
    <property type="match status" value="1"/>
</dbReference>
<keyword evidence="14" id="KW-1185">Reference proteome</keyword>
<proteinExistence type="inferred from homology"/>
<accession>R9GN73</accession>
<evidence type="ECO:0000313" key="13">
    <source>
        <dbReference type="EMBL" id="EOR93148.1"/>
    </source>
</evidence>
<gene>
    <name evidence="13" type="ORF">ADIARSV_3713</name>
</gene>
<dbReference type="PANTHER" id="PTHR33446:SF2">
    <property type="entry name" value="PROTEIN TONB"/>
    <property type="match status" value="1"/>
</dbReference>
<dbReference type="EMBL" id="AQPN01000127">
    <property type="protein sequence ID" value="EOR93148.1"/>
    <property type="molecule type" value="Genomic_DNA"/>
</dbReference>
<feature type="region of interest" description="Disordered" evidence="10">
    <location>
        <begin position="80"/>
        <end position="108"/>
    </location>
</feature>
<feature type="transmembrane region" description="Helical" evidence="11">
    <location>
        <begin position="39"/>
        <end position="57"/>
    </location>
</feature>
<keyword evidence="4" id="KW-1003">Cell membrane</keyword>
<feature type="compositionally biased region" description="Pro residues" evidence="10">
    <location>
        <begin position="80"/>
        <end position="98"/>
    </location>
</feature>
<keyword evidence="9 11" id="KW-0472">Membrane</keyword>
<dbReference type="GO" id="GO:0098797">
    <property type="term" value="C:plasma membrane protein complex"/>
    <property type="evidence" value="ECO:0007669"/>
    <property type="project" value="TreeGrafter"/>
</dbReference>
<name>R9GN73_9SPHI</name>
<sequence length="276" mass="30368">MAKLDIFNREWIDVIFTDRNQAYGAYQLRKNNNKTTNKAMVIGAVLFILVMSAPLIAKFIKGMVPEEETDRIIQTEVVLTPPPPVDEQAPPPPPAAEPPKPRVDQVRFPPPVVVPADKVRDEEPPTVDELKVADPGQKTLAGDPNAEIRIDEPVGTAPPTKAAVVEDNAVYDFASIEQMPEFPGGMPKFYGYVGKNYVYPAAAREQGVSGRITMSFVVEKDGSLTDIKVLRDLGMGTGEEAVRLLKKAPKWKPGIQNGRPVRVQYTLPIMLNLEGQ</sequence>
<evidence type="ECO:0000256" key="2">
    <source>
        <dbReference type="ARBA" id="ARBA00006555"/>
    </source>
</evidence>
<evidence type="ECO:0000256" key="11">
    <source>
        <dbReference type="SAM" id="Phobius"/>
    </source>
</evidence>
<evidence type="ECO:0000256" key="1">
    <source>
        <dbReference type="ARBA" id="ARBA00004383"/>
    </source>
</evidence>
<keyword evidence="5" id="KW-0997">Cell inner membrane</keyword>
<dbReference type="PATRIC" id="fig|1150600.3.peg.3680"/>
<dbReference type="PANTHER" id="PTHR33446">
    <property type="entry name" value="PROTEIN TONB-RELATED"/>
    <property type="match status" value="1"/>
</dbReference>
<dbReference type="InterPro" id="IPR003538">
    <property type="entry name" value="TonB"/>
</dbReference>
<keyword evidence="8 11" id="KW-1133">Transmembrane helix</keyword>
<dbReference type="RefSeq" id="WP_016196938.1">
    <property type="nucleotide sequence ID" value="NZ_AQPN01000127.1"/>
</dbReference>
<evidence type="ECO:0000256" key="4">
    <source>
        <dbReference type="ARBA" id="ARBA00022475"/>
    </source>
</evidence>
<keyword evidence="6 11" id="KW-0812">Transmembrane</keyword>
<evidence type="ECO:0000256" key="7">
    <source>
        <dbReference type="ARBA" id="ARBA00022927"/>
    </source>
</evidence>
<evidence type="ECO:0000313" key="14">
    <source>
        <dbReference type="Proteomes" id="UP000014174"/>
    </source>
</evidence>
<organism evidence="13 14">
    <name type="scientific">Arcticibacter svalbardensis MN12-7</name>
    <dbReference type="NCBI Taxonomy" id="1150600"/>
    <lineage>
        <taxon>Bacteria</taxon>
        <taxon>Pseudomonadati</taxon>
        <taxon>Bacteroidota</taxon>
        <taxon>Sphingobacteriia</taxon>
        <taxon>Sphingobacteriales</taxon>
        <taxon>Sphingobacteriaceae</taxon>
        <taxon>Arcticibacter</taxon>
    </lineage>
</organism>
<evidence type="ECO:0000256" key="3">
    <source>
        <dbReference type="ARBA" id="ARBA00022448"/>
    </source>
</evidence>
<dbReference type="Proteomes" id="UP000014174">
    <property type="component" value="Unassembled WGS sequence"/>
</dbReference>
<dbReference type="PRINTS" id="PR01374">
    <property type="entry name" value="TONBPROTEIN"/>
</dbReference>
<evidence type="ECO:0000259" key="12">
    <source>
        <dbReference type="PROSITE" id="PS52015"/>
    </source>
</evidence>
<dbReference type="GO" id="GO:0055085">
    <property type="term" value="P:transmembrane transport"/>
    <property type="evidence" value="ECO:0007669"/>
    <property type="project" value="InterPro"/>
</dbReference>
<comment type="subcellular location">
    <subcellularLocation>
        <location evidence="1">Cell inner membrane</location>
        <topology evidence="1">Single-pass membrane protein</topology>
        <orientation evidence="1">Periplasmic side</orientation>
    </subcellularLocation>
</comment>
<protein>
    <submittedName>
        <fullName evidence="13">Ferric siderophore transport system, periplasmic binding protein TonB</fullName>
    </submittedName>
</protein>
<dbReference type="NCBIfam" id="TIGR01352">
    <property type="entry name" value="tonB_Cterm"/>
    <property type="match status" value="1"/>
</dbReference>
<dbReference type="SUPFAM" id="SSF74653">
    <property type="entry name" value="TolA/TonB C-terminal domain"/>
    <property type="match status" value="1"/>
</dbReference>
<dbReference type="PROSITE" id="PS52015">
    <property type="entry name" value="TONB_CTD"/>
    <property type="match status" value="1"/>
</dbReference>
<keyword evidence="3" id="KW-0813">Transport</keyword>
<dbReference type="OrthoDB" id="649093at2"/>
<dbReference type="InterPro" id="IPR006260">
    <property type="entry name" value="TonB/TolA_C"/>
</dbReference>
<keyword evidence="7" id="KW-0653">Protein transport</keyword>
<evidence type="ECO:0000256" key="5">
    <source>
        <dbReference type="ARBA" id="ARBA00022519"/>
    </source>
</evidence>
<dbReference type="AlphaFoldDB" id="R9GN73"/>
<dbReference type="GO" id="GO:0015891">
    <property type="term" value="P:siderophore transport"/>
    <property type="evidence" value="ECO:0007669"/>
    <property type="project" value="InterPro"/>
</dbReference>
<dbReference type="eggNOG" id="COG0810">
    <property type="taxonomic scope" value="Bacteria"/>
</dbReference>
<evidence type="ECO:0000256" key="9">
    <source>
        <dbReference type="ARBA" id="ARBA00023136"/>
    </source>
</evidence>